<organism evidence="2 3">
    <name type="scientific">Methanosarcina acetivorans</name>
    <dbReference type="NCBI Taxonomy" id="2214"/>
    <lineage>
        <taxon>Archaea</taxon>
        <taxon>Methanobacteriati</taxon>
        <taxon>Methanobacteriota</taxon>
        <taxon>Stenosarchaea group</taxon>
        <taxon>Methanomicrobia</taxon>
        <taxon>Methanosarcinales</taxon>
        <taxon>Methanosarcinaceae</taxon>
        <taxon>Methanosarcina</taxon>
    </lineage>
</organism>
<reference evidence="2" key="1">
    <citation type="journal article" date="2020" name="bioRxiv">
        <title>A rank-normalized archaeal taxonomy based on genome phylogeny resolves widespread incomplete and uneven classifications.</title>
        <authorList>
            <person name="Rinke C."/>
            <person name="Chuvochina M."/>
            <person name="Mussig A.J."/>
            <person name="Chaumeil P.-A."/>
            <person name="Waite D.W."/>
            <person name="Whitman W.B."/>
            <person name="Parks D.H."/>
            <person name="Hugenholtz P."/>
        </authorList>
    </citation>
    <scope>NUCLEOTIDE SEQUENCE</scope>
    <source>
        <strain evidence="2">UBA8876</strain>
    </source>
</reference>
<dbReference type="SUPFAM" id="SSF51126">
    <property type="entry name" value="Pectin lyase-like"/>
    <property type="match status" value="1"/>
</dbReference>
<gene>
    <name evidence="2" type="ORF">HA338_15790</name>
</gene>
<dbReference type="Pfam" id="PF05048">
    <property type="entry name" value="NosD"/>
    <property type="match status" value="1"/>
</dbReference>
<accession>A0A832VZU2</accession>
<comment type="caution">
    <text evidence="2">The sequence shown here is derived from an EMBL/GenBank/DDBJ whole genome shotgun (WGS) entry which is preliminary data.</text>
</comment>
<dbReference type="InterPro" id="IPR007742">
    <property type="entry name" value="NosD_dom"/>
</dbReference>
<dbReference type="InterPro" id="IPR011050">
    <property type="entry name" value="Pectin_lyase_fold/virulence"/>
</dbReference>
<evidence type="ECO:0000313" key="3">
    <source>
        <dbReference type="Proteomes" id="UP000600774"/>
    </source>
</evidence>
<evidence type="ECO:0000259" key="1">
    <source>
        <dbReference type="Pfam" id="PF05048"/>
    </source>
</evidence>
<feature type="domain" description="Periplasmic copper-binding protein NosD beta helix" evidence="1">
    <location>
        <begin position="28"/>
        <end position="53"/>
    </location>
</feature>
<dbReference type="PROSITE" id="PS51257">
    <property type="entry name" value="PROKAR_LIPOPROTEIN"/>
    <property type="match status" value="1"/>
</dbReference>
<proteinExistence type="predicted"/>
<name>A0A832VZU2_9EURY</name>
<sequence>MKKWHYYLKNSVTIFNTYVFSFSCFKRNSSKTSGESIVGGPYIGGNYWSNPSGTGFSENCTDVDKDGIADSTYEIKNGTFDYLPLTEIPATTTTTTTTKHKSSANYARPVVVPESQALTVHGKGLLQEPRSALASIILFPAYWESVSLHFSTSEMSS</sequence>
<dbReference type="Proteomes" id="UP000600774">
    <property type="component" value="Unassembled WGS sequence"/>
</dbReference>
<dbReference type="EMBL" id="DUJU01000179">
    <property type="protein sequence ID" value="HIH95417.1"/>
    <property type="molecule type" value="Genomic_DNA"/>
</dbReference>
<evidence type="ECO:0000313" key="2">
    <source>
        <dbReference type="EMBL" id="HIH95417.1"/>
    </source>
</evidence>
<dbReference type="AlphaFoldDB" id="A0A832VZU2"/>
<protein>
    <recommendedName>
        <fullName evidence="1">Periplasmic copper-binding protein NosD beta helix domain-containing protein</fullName>
    </recommendedName>
</protein>